<dbReference type="Pfam" id="PF03547">
    <property type="entry name" value="Mem_trans"/>
    <property type="match status" value="1"/>
</dbReference>
<evidence type="ECO:0000256" key="7">
    <source>
        <dbReference type="ARBA" id="ARBA00023136"/>
    </source>
</evidence>
<evidence type="ECO:0000256" key="5">
    <source>
        <dbReference type="ARBA" id="ARBA00022692"/>
    </source>
</evidence>
<evidence type="ECO:0000256" key="3">
    <source>
        <dbReference type="ARBA" id="ARBA00022448"/>
    </source>
</evidence>
<dbReference type="RefSeq" id="WP_020913021.1">
    <property type="nucleotide sequence ID" value="NC_011566.1"/>
</dbReference>
<keyword evidence="6 8" id="KW-1133">Transmembrane helix</keyword>
<dbReference type="PANTHER" id="PTHR36838">
    <property type="entry name" value="AUXIN EFFLUX CARRIER FAMILY PROTEIN"/>
    <property type="match status" value="1"/>
</dbReference>
<dbReference type="STRING" id="225849.swp_2942"/>
<feature type="transmembrane region" description="Helical" evidence="8">
    <location>
        <begin position="33"/>
        <end position="52"/>
    </location>
</feature>
<dbReference type="eggNOG" id="COG0679">
    <property type="taxonomic scope" value="Bacteria"/>
</dbReference>
<feature type="transmembrane region" description="Helical" evidence="8">
    <location>
        <begin position="6"/>
        <end position="26"/>
    </location>
</feature>
<reference evidence="9 10" key="1">
    <citation type="journal article" date="2008" name="PLoS ONE">
        <title>Environmental adaptation: genomic analysis of the piezotolerant and psychrotolerant deep-sea iron reducing bacterium Shewanella piezotolerans WP3.</title>
        <authorList>
            <person name="Wang F."/>
            <person name="Wang J."/>
            <person name="Jian H."/>
            <person name="Zhang B."/>
            <person name="Li S."/>
            <person name="Wang F."/>
            <person name="Zeng X."/>
            <person name="Gao L."/>
            <person name="Bartlett D.H."/>
            <person name="Yu J."/>
            <person name="Hu S."/>
            <person name="Xiao X."/>
        </authorList>
    </citation>
    <scope>NUCLEOTIDE SEQUENCE [LARGE SCALE GENOMIC DNA]</scope>
    <source>
        <strain evidence="10">WP3 / JCM 13877</strain>
    </source>
</reference>
<feature type="transmembrane region" description="Helical" evidence="8">
    <location>
        <begin position="127"/>
        <end position="149"/>
    </location>
</feature>
<evidence type="ECO:0000256" key="1">
    <source>
        <dbReference type="ARBA" id="ARBA00004651"/>
    </source>
</evidence>
<feature type="transmembrane region" description="Helical" evidence="8">
    <location>
        <begin position="254"/>
        <end position="275"/>
    </location>
</feature>
<feature type="transmembrane region" description="Helical" evidence="8">
    <location>
        <begin position="225"/>
        <end position="248"/>
    </location>
</feature>
<accession>B8CQZ5</accession>
<keyword evidence="10" id="KW-1185">Reference proteome</keyword>
<dbReference type="Proteomes" id="UP000000753">
    <property type="component" value="Chromosome"/>
</dbReference>
<feature type="transmembrane region" description="Helical" evidence="8">
    <location>
        <begin position="64"/>
        <end position="86"/>
    </location>
</feature>
<feature type="transmembrane region" description="Helical" evidence="8">
    <location>
        <begin position="98"/>
        <end position="121"/>
    </location>
</feature>
<evidence type="ECO:0000256" key="6">
    <source>
        <dbReference type="ARBA" id="ARBA00022989"/>
    </source>
</evidence>
<dbReference type="EMBL" id="CP000472">
    <property type="protein sequence ID" value="ACJ29667.1"/>
    <property type="molecule type" value="Genomic_DNA"/>
</dbReference>
<protein>
    <submittedName>
        <fullName evidence="9">Auxin Efflux Carrier</fullName>
    </submittedName>
</protein>
<dbReference type="OrthoDB" id="5870554at2"/>
<dbReference type="Gene3D" id="1.20.1530.20">
    <property type="match status" value="1"/>
</dbReference>
<comment type="subcellular location">
    <subcellularLocation>
        <location evidence="1">Cell membrane</location>
        <topology evidence="1">Multi-pass membrane protein</topology>
    </subcellularLocation>
</comment>
<gene>
    <name evidence="9" type="ordered locus">swp_2942</name>
</gene>
<dbReference type="AlphaFoldDB" id="B8CQZ5"/>
<organism evidence="9 10">
    <name type="scientific">Shewanella piezotolerans (strain WP3 / JCM 13877)</name>
    <dbReference type="NCBI Taxonomy" id="225849"/>
    <lineage>
        <taxon>Bacteria</taxon>
        <taxon>Pseudomonadati</taxon>
        <taxon>Pseudomonadota</taxon>
        <taxon>Gammaproteobacteria</taxon>
        <taxon>Alteromonadales</taxon>
        <taxon>Shewanellaceae</taxon>
        <taxon>Shewanella</taxon>
    </lineage>
</organism>
<evidence type="ECO:0000313" key="10">
    <source>
        <dbReference type="Proteomes" id="UP000000753"/>
    </source>
</evidence>
<keyword evidence="4" id="KW-1003">Cell membrane</keyword>
<evidence type="ECO:0000256" key="2">
    <source>
        <dbReference type="ARBA" id="ARBA00010145"/>
    </source>
</evidence>
<dbReference type="GO" id="GO:0005886">
    <property type="term" value="C:plasma membrane"/>
    <property type="evidence" value="ECO:0007669"/>
    <property type="project" value="UniProtKB-SubCell"/>
</dbReference>
<feature type="transmembrane region" description="Helical" evidence="8">
    <location>
        <begin position="197"/>
        <end position="216"/>
    </location>
</feature>
<evidence type="ECO:0000313" key="9">
    <source>
        <dbReference type="EMBL" id="ACJ29667.1"/>
    </source>
</evidence>
<proteinExistence type="inferred from homology"/>
<comment type="similarity">
    <text evidence="2">Belongs to the auxin efflux carrier (TC 2.A.69) family.</text>
</comment>
<evidence type="ECO:0000256" key="4">
    <source>
        <dbReference type="ARBA" id="ARBA00022475"/>
    </source>
</evidence>
<dbReference type="PANTHER" id="PTHR36838:SF3">
    <property type="entry name" value="TRANSPORTER AUXIN EFFLUX CARRIER EC FAMILY"/>
    <property type="match status" value="1"/>
</dbReference>
<evidence type="ECO:0000256" key="8">
    <source>
        <dbReference type="SAM" id="Phobius"/>
    </source>
</evidence>
<feature type="transmembrane region" description="Helical" evidence="8">
    <location>
        <begin position="161"/>
        <end position="185"/>
    </location>
</feature>
<feature type="transmembrane region" description="Helical" evidence="8">
    <location>
        <begin position="282"/>
        <end position="303"/>
    </location>
</feature>
<dbReference type="KEGG" id="swp:swp_2942"/>
<sequence length="307" mass="33373">MAIISIVFPLLFMAVLGYILTTRSVFSKEQIGGISLFTFYLCIPAFLFINMYQADLNKSFNINALISFYLPVLVAYGIGFLLFYFVRRGHQQRIGNSAAYGLGCSYSNTILVGLPIIVGALGQEMMGNVFIIITFHSALLFSLTFILALSRNKAEFKAGPFIKGIVFNPIVMSISLGLAFNLLQIPLADNLASGIDLLSQPALACALFVLGANLSFYKIAKDWKLAIMASLVKLIFLPALVYALGSMFRLEANLLAVLVLLSASPLGINAYLVAMQVQAQQAVIASTVVLSTALCVFTMSFWLSVLL</sequence>
<name>B8CQZ5_SHEPW</name>
<dbReference type="HOGENOM" id="CLU_056175_2_1_6"/>
<keyword evidence="5 8" id="KW-0812">Transmembrane</keyword>
<dbReference type="InterPro" id="IPR004776">
    <property type="entry name" value="Mem_transp_PIN-like"/>
</dbReference>
<dbReference type="InterPro" id="IPR038770">
    <property type="entry name" value="Na+/solute_symporter_sf"/>
</dbReference>
<keyword evidence="7 8" id="KW-0472">Membrane</keyword>
<keyword evidence="3" id="KW-0813">Transport</keyword>
<dbReference type="GO" id="GO:0055085">
    <property type="term" value="P:transmembrane transport"/>
    <property type="evidence" value="ECO:0007669"/>
    <property type="project" value="InterPro"/>
</dbReference>